<reference evidence="1 2" key="1">
    <citation type="submission" date="2020-09" db="EMBL/GenBank/DDBJ databases">
        <title>De no assembly of potato wild relative species, Solanum commersonii.</title>
        <authorList>
            <person name="Cho K."/>
        </authorList>
    </citation>
    <scope>NUCLEOTIDE SEQUENCE [LARGE SCALE GENOMIC DNA]</scope>
    <source>
        <strain evidence="1">LZ3.2</strain>
        <tissue evidence="1">Leaf</tissue>
    </source>
</reference>
<dbReference type="OrthoDB" id="2347030at2759"/>
<name>A0A9J6A7N2_SOLCO</name>
<dbReference type="Proteomes" id="UP000824120">
    <property type="component" value="Chromosome 2"/>
</dbReference>
<dbReference type="EMBL" id="JACXVP010000002">
    <property type="protein sequence ID" value="KAG5620299.1"/>
    <property type="molecule type" value="Genomic_DNA"/>
</dbReference>
<keyword evidence="2" id="KW-1185">Reference proteome</keyword>
<dbReference type="AlphaFoldDB" id="A0A9J6A7N2"/>
<comment type="caution">
    <text evidence="1">The sequence shown here is derived from an EMBL/GenBank/DDBJ whole genome shotgun (WGS) entry which is preliminary data.</text>
</comment>
<protein>
    <submittedName>
        <fullName evidence="1">Uncharacterized protein</fullName>
    </submittedName>
</protein>
<accession>A0A9J6A7N2</accession>
<gene>
    <name evidence="1" type="ORF">H5410_005517</name>
</gene>
<sequence length="95" mass="11016">MKAWPNDSLDLRNSKLEALEEFHRDSWLVEAKIHQVLDCSPSNRERELGLGLRETDKSSTRALPVAMMIHDNSMDHTTIVSAMHHSNFCPINFRW</sequence>
<evidence type="ECO:0000313" key="1">
    <source>
        <dbReference type="EMBL" id="KAG5620299.1"/>
    </source>
</evidence>
<proteinExistence type="predicted"/>
<evidence type="ECO:0000313" key="2">
    <source>
        <dbReference type="Proteomes" id="UP000824120"/>
    </source>
</evidence>
<organism evidence="1 2">
    <name type="scientific">Solanum commersonii</name>
    <name type="common">Commerson's wild potato</name>
    <name type="synonym">Commerson's nightshade</name>
    <dbReference type="NCBI Taxonomy" id="4109"/>
    <lineage>
        <taxon>Eukaryota</taxon>
        <taxon>Viridiplantae</taxon>
        <taxon>Streptophyta</taxon>
        <taxon>Embryophyta</taxon>
        <taxon>Tracheophyta</taxon>
        <taxon>Spermatophyta</taxon>
        <taxon>Magnoliopsida</taxon>
        <taxon>eudicotyledons</taxon>
        <taxon>Gunneridae</taxon>
        <taxon>Pentapetalae</taxon>
        <taxon>asterids</taxon>
        <taxon>lamiids</taxon>
        <taxon>Solanales</taxon>
        <taxon>Solanaceae</taxon>
        <taxon>Solanoideae</taxon>
        <taxon>Solaneae</taxon>
        <taxon>Solanum</taxon>
    </lineage>
</organism>